<evidence type="ECO:0000313" key="2">
    <source>
        <dbReference type="Proteomes" id="UP000235786"/>
    </source>
</evidence>
<reference evidence="1 2" key="1">
    <citation type="submission" date="2016-04" db="EMBL/GenBank/DDBJ databases">
        <title>A degradative enzymes factory behind the ericoid mycorrhizal symbiosis.</title>
        <authorList>
            <consortium name="DOE Joint Genome Institute"/>
            <person name="Martino E."/>
            <person name="Morin E."/>
            <person name="Grelet G."/>
            <person name="Kuo A."/>
            <person name="Kohler A."/>
            <person name="Daghino S."/>
            <person name="Barry K."/>
            <person name="Choi C."/>
            <person name="Cichocki N."/>
            <person name="Clum A."/>
            <person name="Copeland A."/>
            <person name="Hainaut M."/>
            <person name="Haridas S."/>
            <person name="Labutti K."/>
            <person name="Lindquist E."/>
            <person name="Lipzen A."/>
            <person name="Khouja H.-R."/>
            <person name="Murat C."/>
            <person name="Ohm R."/>
            <person name="Olson A."/>
            <person name="Spatafora J."/>
            <person name="Veneault-Fourrey C."/>
            <person name="Henrissat B."/>
            <person name="Grigoriev I."/>
            <person name="Martin F."/>
            <person name="Perotto S."/>
        </authorList>
    </citation>
    <scope>NUCLEOTIDE SEQUENCE [LARGE SCALE GENOMIC DNA]</scope>
    <source>
        <strain evidence="1 2">F</strain>
    </source>
</reference>
<dbReference type="EMBL" id="KZ613959">
    <property type="protein sequence ID" value="PMD32437.1"/>
    <property type="molecule type" value="Genomic_DNA"/>
</dbReference>
<organism evidence="1 2">
    <name type="scientific">Hyaloscypha variabilis (strain UAMH 11265 / GT02V1 / F)</name>
    <name type="common">Meliniomyces variabilis</name>
    <dbReference type="NCBI Taxonomy" id="1149755"/>
    <lineage>
        <taxon>Eukaryota</taxon>
        <taxon>Fungi</taxon>
        <taxon>Dikarya</taxon>
        <taxon>Ascomycota</taxon>
        <taxon>Pezizomycotina</taxon>
        <taxon>Leotiomycetes</taxon>
        <taxon>Helotiales</taxon>
        <taxon>Hyaloscyphaceae</taxon>
        <taxon>Hyaloscypha</taxon>
        <taxon>Hyaloscypha variabilis</taxon>
    </lineage>
</organism>
<keyword evidence="2" id="KW-1185">Reference proteome</keyword>
<dbReference type="AlphaFoldDB" id="A0A2J6R1P9"/>
<sequence>MIQEAQSIGGAEALRNWIGIFEMLRATGGVERSWLVTREDEGLVPQPVREFIDLWVSVYHNILVGELACMYLAATGLLQAPRGLCEAGRAENQSEATPEIIQTLRTLSLEVSDTIDEWETPAPLLAYETTIEKYGDTIIVEDQNNDQLAA</sequence>
<name>A0A2J6R1P9_HYAVF</name>
<evidence type="ECO:0000313" key="1">
    <source>
        <dbReference type="EMBL" id="PMD32437.1"/>
    </source>
</evidence>
<proteinExistence type="predicted"/>
<dbReference type="Proteomes" id="UP000235786">
    <property type="component" value="Unassembled WGS sequence"/>
</dbReference>
<protein>
    <submittedName>
        <fullName evidence="1">Uncharacterized protein</fullName>
    </submittedName>
</protein>
<gene>
    <name evidence="1" type="ORF">L207DRAFT_181341</name>
</gene>
<accession>A0A2J6R1P9</accession>